<dbReference type="InterPro" id="IPR052360">
    <property type="entry name" value="Transcr_Regulatory_Proteins"/>
</dbReference>
<gene>
    <name evidence="9" type="ORF">LY89DRAFT_141829</name>
</gene>
<dbReference type="RefSeq" id="XP_018068875.1">
    <property type="nucleotide sequence ID" value="XM_018205319.1"/>
</dbReference>
<dbReference type="GO" id="GO:0003677">
    <property type="term" value="F:DNA binding"/>
    <property type="evidence" value="ECO:0007669"/>
    <property type="project" value="UniProtKB-KW"/>
</dbReference>
<keyword evidence="10" id="KW-1185">Reference proteome</keyword>
<dbReference type="EMBL" id="KQ947420">
    <property type="protein sequence ID" value="KUJ14520.1"/>
    <property type="molecule type" value="Genomic_DNA"/>
</dbReference>
<dbReference type="InterPro" id="IPR036864">
    <property type="entry name" value="Zn2-C6_fun-type_DNA-bd_sf"/>
</dbReference>
<evidence type="ECO:0000259" key="8">
    <source>
        <dbReference type="PROSITE" id="PS50048"/>
    </source>
</evidence>
<dbReference type="GeneID" id="28815045"/>
<evidence type="ECO:0000256" key="1">
    <source>
        <dbReference type="ARBA" id="ARBA00022723"/>
    </source>
</evidence>
<reference evidence="9 10" key="1">
    <citation type="submission" date="2015-10" db="EMBL/GenBank/DDBJ databases">
        <title>Full genome of DAOMC 229536 Phialocephala scopiformis, a fungal endophyte of spruce producing the potent anti-insectan compound rugulosin.</title>
        <authorList>
            <consortium name="DOE Joint Genome Institute"/>
            <person name="Walker A.K."/>
            <person name="Frasz S.L."/>
            <person name="Seifert K.A."/>
            <person name="Miller J.D."/>
            <person name="Mondo S.J."/>
            <person name="Labutti K."/>
            <person name="Lipzen A."/>
            <person name="Dockter R."/>
            <person name="Kennedy M."/>
            <person name="Grigoriev I.V."/>
            <person name="Spatafora J.W."/>
        </authorList>
    </citation>
    <scope>NUCLEOTIDE SEQUENCE [LARGE SCALE GENOMIC DNA]</scope>
    <source>
        <strain evidence="9 10">CBS 120377</strain>
    </source>
</reference>
<dbReference type="GO" id="GO:0000981">
    <property type="term" value="F:DNA-binding transcription factor activity, RNA polymerase II-specific"/>
    <property type="evidence" value="ECO:0007669"/>
    <property type="project" value="InterPro"/>
</dbReference>
<dbReference type="SMART" id="SM00066">
    <property type="entry name" value="GAL4"/>
    <property type="match status" value="1"/>
</dbReference>
<evidence type="ECO:0000313" key="9">
    <source>
        <dbReference type="EMBL" id="KUJ14520.1"/>
    </source>
</evidence>
<dbReference type="PANTHER" id="PTHR36206:SF4">
    <property type="entry name" value="HYPOTHETICAL CONSERVED PROTEIN (EUROFUNG)-RELATED"/>
    <property type="match status" value="1"/>
</dbReference>
<evidence type="ECO:0000256" key="3">
    <source>
        <dbReference type="ARBA" id="ARBA00023015"/>
    </source>
</evidence>
<proteinExistence type="predicted"/>
<dbReference type="InterPro" id="IPR021858">
    <property type="entry name" value="Fun_TF"/>
</dbReference>
<protein>
    <recommendedName>
        <fullName evidence="8">Zn(2)-C6 fungal-type domain-containing protein</fullName>
    </recommendedName>
</protein>
<evidence type="ECO:0000256" key="6">
    <source>
        <dbReference type="ARBA" id="ARBA00023242"/>
    </source>
</evidence>
<organism evidence="9 10">
    <name type="scientific">Mollisia scopiformis</name>
    <name type="common">Conifer needle endophyte fungus</name>
    <name type="synonym">Phialocephala scopiformis</name>
    <dbReference type="NCBI Taxonomy" id="149040"/>
    <lineage>
        <taxon>Eukaryota</taxon>
        <taxon>Fungi</taxon>
        <taxon>Dikarya</taxon>
        <taxon>Ascomycota</taxon>
        <taxon>Pezizomycotina</taxon>
        <taxon>Leotiomycetes</taxon>
        <taxon>Helotiales</taxon>
        <taxon>Mollisiaceae</taxon>
        <taxon>Mollisia</taxon>
    </lineage>
</organism>
<evidence type="ECO:0000256" key="5">
    <source>
        <dbReference type="ARBA" id="ARBA00023163"/>
    </source>
</evidence>
<dbReference type="Gene3D" id="4.10.240.10">
    <property type="entry name" value="Zn(2)-C6 fungal-type DNA-binding domain"/>
    <property type="match status" value="1"/>
</dbReference>
<keyword evidence="2" id="KW-0862">Zinc</keyword>
<dbReference type="SUPFAM" id="SSF57701">
    <property type="entry name" value="Zn2/Cys6 DNA-binding domain"/>
    <property type="match status" value="1"/>
</dbReference>
<dbReference type="Proteomes" id="UP000070700">
    <property type="component" value="Unassembled WGS sequence"/>
</dbReference>
<keyword evidence="4" id="KW-0238">DNA-binding</keyword>
<evidence type="ECO:0000256" key="7">
    <source>
        <dbReference type="SAM" id="MobiDB-lite"/>
    </source>
</evidence>
<dbReference type="PROSITE" id="PS50048">
    <property type="entry name" value="ZN2_CY6_FUNGAL_2"/>
    <property type="match status" value="1"/>
</dbReference>
<keyword evidence="1" id="KW-0479">Metal-binding</keyword>
<feature type="region of interest" description="Disordered" evidence="7">
    <location>
        <begin position="1"/>
        <end position="33"/>
    </location>
</feature>
<dbReference type="InterPro" id="IPR001138">
    <property type="entry name" value="Zn2Cys6_DnaBD"/>
</dbReference>
<sequence length="541" mass="60594">MAERSPDDLPNVKDGLQASGDKRVRKKASRPKARTGCFTCRIKCDESKPACKRCLKYGTTCAYPPPAGQKASHQEPLSIAPLKSQSSTSPLPSILKTRYKNEREYRCFQLFRERTMLDLVGSDDSNVWSKTVLQACEHEDAFRHAVIAIGGLDRALEISQASGKQCPVGRTSIDDESLANHYHFALQQYDDFIVQMRRRLPESSHDLRRALISCMLVVCVELYQGNQCVALTHASTGLNMIKSTLGELGTMENSWGIETDLIRMFLRLDQISLASALPSLTRTYVNMETHFHGMVDDNIPAEFTSCKEARSFWMVTVRRISRATIVPRTQKSPNDERLYPDASVGYLRQWSGAFQPLLNASREESGKTFRSKAAFLQLRHNTTLLALVGSHSDSELVYDNFVSLFQETLCLARDVLDEPHGGLSGRRPIFTFDIGVISSLWAVATRCRDSDMRWTAVSLLLQHPRREGVWDSAMIAAFASVLIRIEETGLENGSIPESARIQGESFSFDLVQKKGQLIYSRLPEGSKLGSKRAVEAVDVSW</sequence>
<evidence type="ECO:0000256" key="2">
    <source>
        <dbReference type="ARBA" id="ARBA00022833"/>
    </source>
</evidence>
<dbReference type="Pfam" id="PF11951">
    <property type="entry name" value="Fungal_trans_2"/>
    <property type="match status" value="1"/>
</dbReference>
<feature type="compositionally biased region" description="Basic and acidic residues" evidence="7">
    <location>
        <begin position="1"/>
        <end position="11"/>
    </location>
</feature>
<keyword evidence="5" id="KW-0804">Transcription</keyword>
<dbReference type="OrthoDB" id="2593732at2759"/>
<dbReference type="CDD" id="cd00067">
    <property type="entry name" value="GAL4"/>
    <property type="match status" value="1"/>
</dbReference>
<accession>A0A194X2V6</accession>
<dbReference type="Pfam" id="PF00172">
    <property type="entry name" value="Zn_clus"/>
    <property type="match status" value="1"/>
</dbReference>
<dbReference type="AlphaFoldDB" id="A0A194X2V6"/>
<evidence type="ECO:0000313" key="10">
    <source>
        <dbReference type="Proteomes" id="UP000070700"/>
    </source>
</evidence>
<evidence type="ECO:0000256" key="4">
    <source>
        <dbReference type="ARBA" id="ARBA00023125"/>
    </source>
</evidence>
<keyword evidence="6" id="KW-0539">Nucleus</keyword>
<feature type="domain" description="Zn(2)-C6 fungal-type" evidence="8">
    <location>
        <begin position="37"/>
        <end position="63"/>
    </location>
</feature>
<dbReference type="GO" id="GO:0008270">
    <property type="term" value="F:zinc ion binding"/>
    <property type="evidence" value="ECO:0007669"/>
    <property type="project" value="InterPro"/>
</dbReference>
<dbReference type="InParanoid" id="A0A194X2V6"/>
<dbReference type="KEGG" id="psco:LY89DRAFT_141829"/>
<keyword evidence="3" id="KW-0805">Transcription regulation</keyword>
<dbReference type="PANTHER" id="PTHR36206">
    <property type="entry name" value="ASPERCRYPTIN BIOSYNTHESIS CLUSTER-SPECIFIC TRANSCRIPTION REGULATOR ATNN-RELATED"/>
    <property type="match status" value="1"/>
</dbReference>
<name>A0A194X2V6_MOLSC</name>
<feature type="compositionally biased region" description="Basic residues" evidence="7">
    <location>
        <begin position="23"/>
        <end position="33"/>
    </location>
</feature>